<protein>
    <submittedName>
        <fullName evidence="1">DUF3990 domain-containing protein</fullName>
    </submittedName>
</protein>
<reference evidence="1" key="2">
    <citation type="submission" date="2021-04" db="EMBL/GenBank/DDBJ databases">
        <authorList>
            <person name="Gilroy R."/>
        </authorList>
    </citation>
    <scope>NUCLEOTIDE SEQUENCE</scope>
    <source>
        <strain evidence="1">ChiW19-954</strain>
    </source>
</reference>
<evidence type="ECO:0000313" key="1">
    <source>
        <dbReference type="EMBL" id="HJC34001.1"/>
    </source>
</evidence>
<organism evidence="1 2">
    <name type="scientific">Candidatus Mediterraneibacter faecipullorum</name>
    <dbReference type="NCBI Taxonomy" id="2838670"/>
    <lineage>
        <taxon>Bacteria</taxon>
        <taxon>Bacillati</taxon>
        <taxon>Bacillota</taxon>
        <taxon>Clostridia</taxon>
        <taxon>Lachnospirales</taxon>
        <taxon>Lachnospiraceae</taxon>
        <taxon>Mediterraneibacter</taxon>
    </lineage>
</organism>
<evidence type="ECO:0000313" key="2">
    <source>
        <dbReference type="Proteomes" id="UP000823890"/>
    </source>
</evidence>
<sequence>MHNIKKIQVYHGSDHIIQTPVYLGGKDDNDYGNGFYTTEYEDRAKSWAALNGDPSHSIVNKYELDLNGLNVLDLADFGVLTWIAEVVSNRGTSQEMTEILGKRLVEMYKVDTSLYDIIKGYRADDSYTQVIEAFLLNQINIAEVERLFYKGSLGNQIFLKSEKAFSQIKWFGSYETASEEKYADDDLKARREVNKFMQGRMQAILMEGYTVPGITARYAIQRKLIYHKENDYYE</sequence>
<dbReference type="Proteomes" id="UP000823890">
    <property type="component" value="Unassembled WGS sequence"/>
</dbReference>
<comment type="caution">
    <text evidence="1">The sequence shown here is derived from an EMBL/GenBank/DDBJ whole genome shotgun (WGS) entry which is preliminary data.</text>
</comment>
<name>A0A9D2NM81_9FIRM</name>
<dbReference type="Pfam" id="PF13151">
    <property type="entry name" value="DUF3990"/>
    <property type="match status" value="1"/>
</dbReference>
<reference evidence="1" key="1">
    <citation type="journal article" date="2021" name="PeerJ">
        <title>Extensive microbial diversity within the chicken gut microbiome revealed by metagenomics and culture.</title>
        <authorList>
            <person name="Gilroy R."/>
            <person name="Ravi A."/>
            <person name="Getino M."/>
            <person name="Pursley I."/>
            <person name="Horton D.L."/>
            <person name="Alikhan N.F."/>
            <person name="Baker D."/>
            <person name="Gharbi K."/>
            <person name="Hall N."/>
            <person name="Watson M."/>
            <person name="Adriaenssens E.M."/>
            <person name="Foster-Nyarko E."/>
            <person name="Jarju S."/>
            <person name="Secka A."/>
            <person name="Antonio M."/>
            <person name="Oren A."/>
            <person name="Chaudhuri R.R."/>
            <person name="La Ragione R."/>
            <person name="Hildebrand F."/>
            <person name="Pallen M.J."/>
        </authorList>
    </citation>
    <scope>NUCLEOTIDE SEQUENCE</scope>
    <source>
        <strain evidence="1">ChiW19-954</strain>
    </source>
</reference>
<proteinExistence type="predicted"/>
<accession>A0A9D2NM81</accession>
<dbReference type="AlphaFoldDB" id="A0A9D2NM81"/>
<gene>
    <name evidence="1" type="ORF">H9758_05335</name>
</gene>
<dbReference type="InterPro" id="IPR025051">
    <property type="entry name" value="DUF3990"/>
</dbReference>
<dbReference type="EMBL" id="DWWO01000069">
    <property type="protein sequence ID" value="HJC34001.1"/>
    <property type="molecule type" value="Genomic_DNA"/>
</dbReference>